<proteinExistence type="predicted"/>
<accession>A0A941FJT8</accession>
<evidence type="ECO:0000313" key="2">
    <source>
        <dbReference type="Proteomes" id="UP000680045"/>
    </source>
</evidence>
<dbReference type="Proteomes" id="UP000680045">
    <property type="component" value="Unassembled WGS sequence"/>
</dbReference>
<sequence>MGMPKIVPILYVSQLALESEGIFVDGKLLHGHRFRGGEFGFMITQANGEMSVIYGTPQVQLPP</sequence>
<dbReference type="AlphaFoldDB" id="A0A941FJT8"/>
<dbReference type="Gene3D" id="3.30.420.40">
    <property type="match status" value="1"/>
</dbReference>
<reference evidence="1" key="1">
    <citation type="submission" date="2021-04" db="EMBL/GenBank/DDBJ databases">
        <title>Whole genome sequencing of Enterococci isolates from hospitalized patients.</title>
        <authorList>
            <person name="Ogoti B.M."/>
            <person name="Onyambu F.G."/>
        </authorList>
    </citation>
    <scope>NUCLEOTIDE SEQUENCE</scope>
    <source>
        <strain evidence="1">242</strain>
    </source>
</reference>
<name>A0A941FJT8_9BACI</name>
<comment type="caution">
    <text evidence="1">The sequence shown here is derived from an EMBL/GenBank/DDBJ whole genome shotgun (WGS) entry which is preliminary data.</text>
</comment>
<organism evidence="1 2">
    <name type="scientific">Peribacillus frigoritolerans</name>
    <dbReference type="NCBI Taxonomy" id="450367"/>
    <lineage>
        <taxon>Bacteria</taxon>
        <taxon>Bacillati</taxon>
        <taxon>Bacillota</taxon>
        <taxon>Bacilli</taxon>
        <taxon>Bacillales</taxon>
        <taxon>Bacillaceae</taxon>
        <taxon>Peribacillus</taxon>
    </lineage>
</organism>
<dbReference type="EMBL" id="JAGTPW010000064">
    <property type="protein sequence ID" value="MBR8646028.1"/>
    <property type="molecule type" value="Genomic_DNA"/>
</dbReference>
<gene>
    <name evidence="1" type="ORF">KEH51_25330</name>
</gene>
<evidence type="ECO:0000313" key="1">
    <source>
        <dbReference type="EMBL" id="MBR8646028.1"/>
    </source>
</evidence>
<protein>
    <submittedName>
        <fullName evidence="1">ROK family protein</fullName>
    </submittedName>
</protein>